<dbReference type="AlphaFoldDB" id="A0A0G1RBB9"/>
<protein>
    <submittedName>
        <fullName evidence="2">Uncharacterized protein</fullName>
    </submittedName>
</protein>
<dbReference type="EMBL" id="LCMA01000001">
    <property type="protein sequence ID" value="KKU27313.1"/>
    <property type="molecule type" value="Genomic_DNA"/>
</dbReference>
<evidence type="ECO:0000256" key="1">
    <source>
        <dbReference type="SAM" id="MobiDB-lite"/>
    </source>
</evidence>
<gene>
    <name evidence="2" type="ORF">UX39_C0001G0033</name>
</gene>
<reference evidence="2 3" key="1">
    <citation type="journal article" date="2015" name="Nature">
        <title>rRNA introns, odd ribosomes, and small enigmatic genomes across a large radiation of phyla.</title>
        <authorList>
            <person name="Brown C.T."/>
            <person name="Hug L.A."/>
            <person name="Thomas B.C."/>
            <person name="Sharon I."/>
            <person name="Castelle C.J."/>
            <person name="Singh A."/>
            <person name="Wilkins M.J."/>
            <person name="Williams K.H."/>
            <person name="Banfield J.F."/>
        </authorList>
    </citation>
    <scope>NUCLEOTIDE SEQUENCE [LARGE SCALE GENOMIC DNA]</scope>
</reference>
<dbReference type="Proteomes" id="UP000034175">
    <property type="component" value="Unassembled WGS sequence"/>
</dbReference>
<proteinExistence type="predicted"/>
<evidence type="ECO:0000313" key="2">
    <source>
        <dbReference type="EMBL" id="KKU27313.1"/>
    </source>
</evidence>
<organism evidence="2 3">
    <name type="scientific">Candidatus Magasanikbacteria bacterium GW2011_GWA2_46_17</name>
    <dbReference type="NCBI Taxonomy" id="1619042"/>
    <lineage>
        <taxon>Bacteria</taxon>
        <taxon>Candidatus Magasanikiibacteriota</taxon>
    </lineage>
</organism>
<sequence length="116" mass="12896">MSKETRGFPRDNRLGKLGVDLRGLGWGDVKVQEGIKKLQEALASDDPGVAREADVTIKNLDNLIEHLRSLKQSQSEPLEPTEPLEPSPSVPISEQIIEVRDEIGRVLERIDTQSSK</sequence>
<evidence type="ECO:0000313" key="3">
    <source>
        <dbReference type="Proteomes" id="UP000034175"/>
    </source>
</evidence>
<comment type="caution">
    <text evidence="2">The sequence shown here is derived from an EMBL/GenBank/DDBJ whole genome shotgun (WGS) entry which is preliminary data.</text>
</comment>
<accession>A0A0G1RBB9</accession>
<name>A0A0G1RBB9_9BACT</name>
<feature type="region of interest" description="Disordered" evidence="1">
    <location>
        <begin position="70"/>
        <end position="91"/>
    </location>
</feature>